<keyword evidence="6 9" id="KW-0472">Membrane</keyword>
<reference evidence="11" key="2">
    <citation type="journal article" date="1992" name="J. Bacteriol.">
        <title>The chloramphenicol acetyltransferase gene of Tn2424: a new breed of cat.</title>
        <authorList>
            <person name="Parent R."/>
            <person name="Roy P.H."/>
        </authorList>
    </citation>
    <scope>NUCLEOTIDE SEQUENCE</scope>
</reference>
<dbReference type="RefSeq" id="WP_028313008.1">
    <property type="nucleotide sequence ID" value="NZ_KI519500.1"/>
</dbReference>
<evidence type="ECO:0000256" key="1">
    <source>
        <dbReference type="ARBA" id="ARBA00004651"/>
    </source>
</evidence>
<evidence type="ECO:0000313" key="11">
    <source>
        <dbReference type="RefSeq" id="WP_028313008.1"/>
    </source>
</evidence>
<dbReference type="InterPro" id="IPR000390">
    <property type="entry name" value="Small_drug/metabolite_transptr"/>
</dbReference>
<dbReference type="InterPro" id="IPR037185">
    <property type="entry name" value="EmrE-like"/>
</dbReference>
<evidence type="ECO:0000256" key="9">
    <source>
        <dbReference type="SAM" id="Phobius"/>
    </source>
</evidence>
<keyword evidence="3" id="KW-1003">Cell membrane</keyword>
<feature type="transmembrane region" description="Helical" evidence="9">
    <location>
        <begin position="88"/>
        <end position="107"/>
    </location>
</feature>
<evidence type="ECO:0000313" key="10">
    <source>
        <dbReference type="Proteomes" id="UP000675920"/>
    </source>
</evidence>
<dbReference type="GO" id="GO:1990961">
    <property type="term" value="P:xenobiotic detoxification by transmembrane export across the plasma membrane"/>
    <property type="evidence" value="ECO:0007669"/>
    <property type="project" value="UniProtKB-ARBA"/>
</dbReference>
<feature type="transmembrane region" description="Helical" evidence="9">
    <location>
        <begin position="61"/>
        <end position="82"/>
    </location>
</feature>
<evidence type="ECO:0000256" key="4">
    <source>
        <dbReference type="ARBA" id="ARBA00022692"/>
    </source>
</evidence>
<evidence type="ECO:0000256" key="3">
    <source>
        <dbReference type="ARBA" id="ARBA00022475"/>
    </source>
</evidence>
<comment type="subcellular location">
    <subcellularLocation>
        <location evidence="1 8">Cell membrane</location>
        <topology evidence="1 8">Multi-pass membrane protein</topology>
    </subcellularLocation>
</comment>
<dbReference type="GO" id="GO:0015297">
    <property type="term" value="F:antiporter activity"/>
    <property type="evidence" value="ECO:0007669"/>
    <property type="project" value="TreeGrafter"/>
</dbReference>
<reference evidence="11" key="4">
    <citation type="submission" date="2025-08" db="UniProtKB">
        <authorList>
            <consortium name="RefSeq"/>
        </authorList>
    </citation>
    <scope>IDENTIFICATION</scope>
</reference>
<dbReference type="SUPFAM" id="SSF103481">
    <property type="entry name" value="Multidrug resistance efflux transporter EmrE"/>
    <property type="match status" value="1"/>
</dbReference>
<dbReference type="Proteomes" id="UP000675920">
    <property type="component" value="Unplaced"/>
</dbReference>
<keyword evidence="2" id="KW-0813">Transport</keyword>
<dbReference type="GO" id="GO:0015199">
    <property type="term" value="F:amino-acid betaine transmembrane transporter activity"/>
    <property type="evidence" value="ECO:0007669"/>
    <property type="project" value="TreeGrafter"/>
</dbReference>
<evidence type="ECO:0000256" key="8">
    <source>
        <dbReference type="RuleBase" id="RU003942"/>
    </source>
</evidence>
<proteinExistence type="inferred from homology"/>
<name>A0A8B6X7V3_9BURK</name>
<keyword evidence="4 8" id="KW-0812">Transmembrane</keyword>
<dbReference type="GO" id="GO:0031460">
    <property type="term" value="P:glycine betaine transport"/>
    <property type="evidence" value="ECO:0007669"/>
    <property type="project" value="TreeGrafter"/>
</dbReference>
<dbReference type="InterPro" id="IPR045324">
    <property type="entry name" value="Small_multidrug_res"/>
</dbReference>
<feature type="transmembrane region" description="Helical" evidence="9">
    <location>
        <begin position="33"/>
        <end position="54"/>
    </location>
</feature>
<organism evidence="10 11">
    <name type="scientific">Derxia gummosa DSM 723</name>
    <dbReference type="NCBI Taxonomy" id="1121388"/>
    <lineage>
        <taxon>Bacteria</taxon>
        <taxon>Pseudomonadati</taxon>
        <taxon>Pseudomonadota</taxon>
        <taxon>Betaproteobacteria</taxon>
        <taxon>Burkholderiales</taxon>
        <taxon>Alcaligenaceae</taxon>
        <taxon>Derxia</taxon>
    </lineage>
</organism>
<dbReference type="OrthoDB" id="9808638at2"/>
<feature type="transmembrane region" description="Helical" evidence="9">
    <location>
        <begin position="7"/>
        <end position="27"/>
    </location>
</feature>
<evidence type="ECO:0000256" key="5">
    <source>
        <dbReference type="ARBA" id="ARBA00022989"/>
    </source>
</evidence>
<evidence type="ECO:0000256" key="2">
    <source>
        <dbReference type="ARBA" id="ARBA00022448"/>
    </source>
</evidence>
<dbReference type="Pfam" id="PF00893">
    <property type="entry name" value="Multi_Drug_Res"/>
    <property type="match status" value="1"/>
</dbReference>
<dbReference type="PANTHER" id="PTHR30561">
    <property type="entry name" value="SMR FAMILY PROTON-DEPENDENT DRUG EFFLUX TRANSPORTER SUGE"/>
    <property type="match status" value="1"/>
</dbReference>
<keyword evidence="5 9" id="KW-1133">Transmembrane helix</keyword>
<sequence length="113" mass="11915">MSLAQTYLLLGFAIVAEVIATTALKASDGFTRLWPSVIVVVGYGIAFVLLSLTLRVLPTGIVYAVWSGAGVVLITAVSWIWYRQALDLPALAGLGLIVAGVVVINLFSKSVSH</sequence>
<dbReference type="GO" id="GO:0005886">
    <property type="term" value="C:plasma membrane"/>
    <property type="evidence" value="ECO:0007669"/>
    <property type="project" value="UniProtKB-SubCell"/>
</dbReference>
<evidence type="ECO:0000256" key="6">
    <source>
        <dbReference type="ARBA" id="ARBA00023136"/>
    </source>
</evidence>
<keyword evidence="10" id="KW-1185">Reference proteome</keyword>
<comment type="similarity">
    <text evidence="7 8">Belongs to the drug/metabolite transporter (DMT) superfamily. Small multidrug resistance (SMR) (TC 2.A.7.1) family.</text>
</comment>
<reference evidence="11" key="1">
    <citation type="journal article" date="1989" name="Nucleic Acids Res.">
        <title>Nucleotide sequence of a gene that encodes resistance to ethidium bromide from a transferable plasmid in Staphylococcus aureus.</title>
        <authorList>
            <person name="Sasatsu M."/>
            <person name="Shima K."/>
            <person name="Shibata Y."/>
            <person name="Kono M."/>
        </authorList>
    </citation>
    <scope>NUCLEOTIDE SEQUENCE</scope>
</reference>
<evidence type="ECO:0000256" key="7">
    <source>
        <dbReference type="ARBA" id="ARBA00038032"/>
    </source>
</evidence>
<reference evidence="11" key="3">
    <citation type="journal article" date="1995" name="J. Biol. Chem.">
        <title>EmrE, an Escherichia coli 12-kDa multidrug transporter, exchanges toxic cations and H+ and is soluble in organic solvents.</title>
        <authorList>
            <person name="Yerushalmi H."/>
            <person name="Lebendiker M."/>
            <person name="Schuldiner S."/>
        </authorList>
    </citation>
    <scope>NUCLEOTIDE SEQUENCE</scope>
</reference>
<dbReference type="FunFam" id="1.10.3730.20:FF:000001">
    <property type="entry name" value="Quaternary ammonium compound resistance transporter SugE"/>
    <property type="match status" value="1"/>
</dbReference>
<dbReference type="AlphaFoldDB" id="A0A8B6X7V3"/>
<dbReference type="GO" id="GO:0015220">
    <property type="term" value="F:choline transmembrane transporter activity"/>
    <property type="evidence" value="ECO:0007669"/>
    <property type="project" value="TreeGrafter"/>
</dbReference>
<accession>A0A8B6X7V3</accession>
<dbReference type="PANTHER" id="PTHR30561:SF1">
    <property type="entry name" value="MULTIDRUG TRANSPORTER EMRE"/>
    <property type="match status" value="1"/>
</dbReference>
<protein>
    <submittedName>
        <fullName evidence="11">SMR family transporter</fullName>
    </submittedName>
</protein>
<dbReference type="Gene3D" id="1.10.3730.20">
    <property type="match status" value="1"/>
</dbReference>